<dbReference type="Proteomes" id="UP000054820">
    <property type="component" value="Unassembled WGS sequence"/>
</dbReference>
<protein>
    <submittedName>
        <fullName evidence="2">Uncharacterized protein</fullName>
    </submittedName>
</protein>
<dbReference type="AlphaFoldDB" id="A0A378L6W3"/>
<evidence type="ECO:0000313" key="1">
    <source>
        <dbReference type="EMBL" id="KTD72056.1"/>
    </source>
</evidence>
<evidence type="ECO:0000313" key="2">
    <source>
        <dbReference type="EMBL" id="STY22464.1"/>
    </source>
</evidence>
<evidence type="ECO:0000313" key="4">
    <source>
        <dbReference type="Proteomes" id="UP000255110"/>
    </source>
</evidence>
<organism evidence="2 4">
    <name type="scientific">Legionella steigerwaltii</name>
    <dbReference type="NCBI Taxonomy" id="460"/>
    <lineage>
        <taxon>Bacteria</taxon>
        <taxon>Pseudomonadati</taxon>
        <taxon>Pseudomonadota</taxon>
        <taxon>Gammaproteobacteria</taxon>
        <taxon>Legionellales</taxon>
        <taxon>Legionellaceae</taxon>
        <taxon>Legionella</taxon>
    </lineage>
</organism>
<reference evidence="2 4" key="2">
    <citation type="submission" date="2018-06" db="EMBL/GenBank/DDBJ databases">
        <authorList>
            <consortium name="Pathogen Informatics"/>
            <person name="Doyle S."/>
        </authorList>
    </citation>
    <scope>NUCLEOTIDE SEQUENCE [LARGE SCALE GENOMIC DNA]</scope>
    <source>
        <strain evidence="2 4">NCTC11991</strain>
    </source>
</reference>
<dbReference type="EMBL" id="LNYZ01000026">
    <property type="protein sequence ID" value="KTD72056.1"/>
    <property type="molecule type" value="Genomic_DNA"/>
</dbReference>
<evidence type="ECO:0000313" key="3">
    <source>
        <dbReference type="Proteomes" id="UP000054820"/>
    </source>
</evidence>
<accession>A0A378L6W3</accession>
<dbReference type="Proteomes" id="UP000255110">
    <property type="component" value="Unassembled WGS sequence"/>
</dbReference>
<name>A0A378L6W3_9GAMM</name>
<reference evidence="1 3" key="1">
    <citation type="submission" date="2015-11" db="EMBL/GenBank/DDBJ databases">
        <title>Genomic analysis of 38 Legionella species identifies large and diverse effector repertoires.</title>
        <authorList>
            <person name="Burstein D."/>
            <person name="Amaro F."/>
            <person name="Zusman T."/>
            <person name="Lifshitz Z."/>
            <person name="Cohen O."/>
            <person name="Gilbert J.A."/>
            <person name="Pupko T."/>
            <person name="Shuman H.A."/>
            <person name="Segal G."/>
        </authorList>
    </citation>
    <scope>NUCLEOTIDE SEQUENCE [LARGE SCALE GENOMIC DNA]</scope>
    <source>
        <strain evidence="1 3">SC-18-C9</strain>
    </source>
</reference>
<keyword evidence="3" id="KW-1185">Reference proteome</keyword>
<dbReference type="RefSeq" id="WP_058478201.1">
    <property type="nucleotide sequence ID" value="NZ_CAAAIO010000022.1"/>
</dbReference>
<proteinExistence type="predicted"/>
<dbReference type="EMBL" id="UGOY01000001">
    <property type="protein sequence ID" value="STY22464.1"/>
    <property type="molecule type" value="Genomic_DNA"/>
</dbReference>
<sequence>MSGKYITGEDLRDRYYERERAQLNSEANRLFGGEARKMAAGRIREHAKKQIDPIRENSNYVITATSLVVFCLFAADSGVTGGLIAGTLTAVATHLALPKILDIAQDYIEQSTEVTVRASY</sequence>
<gene>
    <name evidence="1" type="ORF">Lstg_2674</name>
    <name evidence="2" type="ORF">NCTC11991_01050</name>
</gene>